<keyword evidence="3" id="KW-1003">Cell membrane</keyword>
<feature type="transmembrane region" description="Helical" evidence="7">
    <location>
        <begin position="12"/>
        <end position="35"/>
    </location>
</feature>
<dbReference type="PANTHER" id="PTHR43738">
    <property type="entry name" value="ABC TRANSPORTER, MEMBRANE PROTEIN"/>
    <property type="match status" value="1"/>
</dbReference>
<feature type="transmembrane region" description="Helical" evidence="7">
    <location>
        <begin position="240"/>
        <end position="264"/>
    </location>
</feature>
<evidence type="ECO:0000313" key="10">
    <source>
        <dbReference type="Proteomes" id="UP000306985"/>
    </source>
</evidence>
<evidence type="ECO:0000256" key="4">
    <source>
        <dbReference type="ARBA" id="ARBA00022692"/>
    </source>
</evidence>
<gene>
    <name evidence="9" type="ORF">FDO65_00860</name>
</gene>
<evidence type="ECO:0000256" key="1">
    <source>
        <dbReference type="ARBA" id="ARBA00004651"/>
    </source>
</evidence>
<dbReference type="PANTHER" id="PTHR43738:SF1">
    <property type="entry name" value="HEMIN TRANSPORT SYSTEM PERMEASE PROTEIN HRTB-RELATED"/>
    <property type="match status" value="1"/>
</dbReference>
<feature type="domain" description="ABC3 transporter permease C-terminal" evidence="8">
    <location>
        <begin position="242"/>
        <end position="354"/>
    </location>
</feature>
<sequence length="362" mass="35600">MFVAWREIRFAGGRFATIAAVVGMITVLVGFLSGLTGGLAGQNVSAVLSWPADRIVLSGPAGSTEAEPTFADSAVTDAQRDAWAATPGITAVHPVGISQLRASTPAGASTAVAVLGVDGGWLPTSPVAADTMTLSTPAAKALGVVVGGVVDVAGRPFTVTAVSGDDWYSHTPVVQVVRSDWAALSAATGGTPAAGTALVVSGSPAGGDWAAVDSATGTTSAGPLGAVTAIPAFRSEIGSLAMIVGLLFGISALVVGAFFTVWATQRRPDVAVLKALGASTGTLIRDTAGQALVVLVVGVGLGLGLVIAAGSALQGTSLPFLLSPFTTVLPGVALILVGLVGAAFALRAVLTADPLSALGSNR</sequence>
<keyword evidence="5 7" id="KW-1133">Transmembrane helix</keyword>
<dbReference type="EMBL" id="SZZH01000001">
    <property type="protein sequence ID" value="TKV60308.1"/>
    <property type="molecule type" value="Genomic_DNA"/>
</dbReference>
<evidence type="ECO:0000256" key="6">
    <source>
        <dbReference type="ARBA" id="ARBA00023136"/>
    </source>
</evidence>
<dbReference type="InterPro" id="IPR003838">
    <property type="entry name" value="ABC3_permease_C"/>
</dbReference>
<dbReference type="InterPro" id="IPR051125">
    <property type="entry name" value="ABC-4/HrtB_transporter"/>
</dbReference>
<keyword evidence="6 7" id="KW-0472">Membrane</keyword>
<keyword evidence="4 7" id="KW-0812">Transmembrane</keyword>
<dbReference type="AlphaFoldDB" id="A0A4U6QJP9"/>
<comment type="caution">
    <text evidence="9">The sequence shown here is derived from an EMBL/GenBank/DDBJ whole genome shotgun (WGS) entry which is preliminary data.</text>
</comment>
<evidence type="ECO:0000256" key="3">
    <source>
        <dbReference type="ARBA" id="ARBA00022475"/>
    </source>
</evidence>
<feature type="transmembrane region" description="Helical" evidence="7">
    <location>
        <begin position="292"/>
        <end position="313"/>
    </location>
</feature>
<proteinExistence type="predicted"/>
<keyword evidence="10" id="KW-1185">Reference proteome</keyword>
<protein>
    <submittedName>
        <fullName evidence="9">ABC transporter permease</fullName>
    </submittedName>
</protein>
<dbReference type="Proteomes" id="UP000306985">
    <property type="component" value="Unassembled WGS sequence"/>
</dbReference>
<keyword evidence="2" id="KW-0813">Transport</keyword>
<comment type="subcellular location">
    <subcellularLocation>
        <location evidence="1">Cell membrane</location>
        <topology evidence="1">Multi-pass membrane protein</topology>
    </subcellularLocation>
</comment>
<evidence type="ECO:0000256" key="7">
    <source>
        <dbReference type="SAM" id="Phobius"/>
    </source>
</evidence>
<dbReference type="RefSeq" id="WP_137447611.1">
    <property type="nucleotide sequence ID" value="NZ_SZZH01000001.1"/>
</dbReference>
<reference evidence="9 10" key="1">
    <citation type="submission" date="2019-05" db="EMBL/GenBank/DDBJ databases">
        <title>Nakamurella sp. N5BH11, whole genome shotgun sequence.</title>
        <authorList>
            <person name="Tuo L."/>
        </authorList>
    </citation>
    <scope>NUCLEOTIDE SEQUENCE [LARGE SCALE GENOMIC DNA]</scope>
    <source>
        <strain evidence="9 10">N5BH11</strain>
    </source>
</reference>
<dbReference type="GO" id="GO:0005886">
    <property type="term" value="C:plasma membrane"/>
    <property type="evidence" value="ECO:0007669"/>
    <property type="project" value="UniProtKB-SubCell"/>
</dbReference>
<evidence type="ECO:0000259" key="8">
    <source>
        <dbReference type="Pfam" id="PF02687"/>
    </source>
</evidence>
<evidence type="ECO:0000256" key="2">
    <source>
        <dbReference type="ARBA" id="ARBA00022448"/>
    </source>
</evidence>
<evidence type="ECO:0000256" key="5">
    <source>
        <dbReference type="ARBA" id="ARBA00022989"/>
    </source>
</evidence>
<name>A0A4U6QJP9_9ACTN</name>
<dbReference type="OrthoDB" id="5242186at2"/>
<evidence type="ECO:0000313" key="9">
    <source>
        <dbReference type="EMBL" id="TKV60308.1"/>
    </source>
</evidence>
<organism evidence="9 10">
    <name type="scientific">Nakamurella flava</name>
    <dbReference type="NCBI Taxonomy" id="2576308"/>
    <lineage>
        <taxon>Bacteria</taxon>
        <taxon>Bacillati</taxon>
        <taxon>Actinomycetota</taxon>
        <taxon>Actinomycetes</taxon>
        <taxon>Nakamurellales</taxon>
        <taxon>Nakamurellaceae</taxon>
        <taxon>Nakamurella</taxon>
    </lineage>
</organism>
<dbReference type="Pfam" id="PF02687">
    <property type="entry name" value="FtsX"/>
    <property type="match status" value="1"/>
</dbReference>
<accession>A0A4U6QJP9</accession>
<feature type="transmembrane region" description="Helical" evidence="7">
    <location>
        <begin position="325"/>
        <end position="346"/>
    </location>
</feature>